<keyword evidence="2" id="KW-1003">Cell membrane</keyword>
<organism evidence="9 10">
    <name type="scientific">Arsenicibacter rosenii</name>
    <dbReference type="NCBI Taxonomy" id="1750698"/>
    <lineage>
        <taxon>Bacteria</taxon>
        <taxon>Pseudomonadati</taxon>
        <taxon>Bacteroidota</taxon>
        <taxon>Cytophagia</taxon>
        <taxon>Cytophagales</taxon>
        <taxon>Spirosomataceae</taxon>
        <taxon>Arsenicibacter</taxon>
    </lineage>
</organism>
<feature type="domain" description="ABC3 transporter permease C-terminal" evidence="7">
    <location>
        <begin position="671"/>
        <end position="777"/>
    </location>
</feature>
<feature type="domain" description="MacB-like periplasmic core" evidence="8">
    <location>
        <begin position="20"/>
        <end position="240"/>
    </location>
</feature>
<feature type="transmembrane region" description="Helical" evidence="6">
    <location>
        <begin position="720"/>
        <end position="739"/>
    </location>
</feature>
<feature type="domain" description="ABC3 transporter permease C-terminal" evidence="7">
    <location>
        <begin position="289"/>
        <end position="404"/>
    </location>
</feature>
<gene>
    <name evidence="9" type="ORF">BLX24_08885</name>
</gene>
<dbReference type="AlphaFoldDB" id="A0A1S2VQE2"/>
<evidence type="ECO:0000256" key="5">
    <source>
        <dbReference type="ARBA" id="ARBA00023136"/>
    </source>
</evidence>
<feature type="transmembrane region" description="Helical" evidence="6">
    <location>
        <begin position="420"/>
        <end position="444"/>
    </location>
</feature>
<evidence type="ECO:0000259" key="8">
    <source>
        <dbReference type="Pfam" id="PF12704"/>
    </source>
</evidence>
<dbReference type="GO" id="GO:0022857">
    <property type="term" value="F:transmembrane transporter activity"/>
    <property type="evidence" value="ECO:0007669"/>
    <property type="project" value="TreeGrafter"/>
</dbReference>
<dbReference type="PANTHER" id="PTHR30572:SF18">
    <property type="entry name" value="ABC-TYPE MACROLIDE FAMILY EXPORT SYSTEM PERMEASE COMPONENT 2"/>
    <property type="match status" value="1"/>
</dbReference>
<feature type="transmembrane region" description="Helical" evidence="6">
    <location>
        <begin position="374"/>
        <end position="399"/>
    </location>
</feature>
<keyword evidence="5 6" id="KW-0472">Membrane</keyword>
<evidence type="ECO:0000256" key="6">
    <source>
        <dbReference type="SAM" id="Phobius"/>
    </source>
</evidence>
<evidence type="ECO:0000256" key="3">
    <source>
        <dbReference type="ARBA" id="ARBA00022692"/>
    </source>
</evidence>
<feature type="transmembrane region" description="Helical" evidence="6">
    <location>
        <begin position="21"/>
        <end position="41"/>
    </location>
</feature>
<evidence type="ECO:0000313" key="9">
    <source>
        <dbReference type="EMBL" id="OIN60018.1"/>
    </source>
</evidence>
<sequence>MLSNYVKIALRKLARQKAYTLINVISLSLGIACAILIFTLVKYHLSFDTFHAHQDRIYRIYTELHRENITYSTGVPNPMGDAFRNSTTVADKIGRVAFLNKRLITVSPEKKFEANIAFADPAFFDLFHFPLLQGNPKTALQEQHTALITDRIAKQYFGDENPAGKLLHIDGSLVVKITGVLRDLPANTDFRSEIYLPFSSLQEHSPWLVEKDWWLGFNKEMQCFIRLKPGVSPAMVDAKLLRAISEKHYDKEMAKTFHFKLQPLSDVHFNPKLRGQTDRQNLWTFGLTGFFLVITACVNFINLATAQALGRSKEVGVRKALGSRRGSLFWQFMTETALIACLGLIIALGLAYTALPLVNHWFDIALTINPLSDIYLSTFLITLLLFVVFCSGAYPGLILSRFQPVAALKGKLSQRAVGGFSLRKGLVVTQFAISQLLIIGTLIITSQLRYSQQANMGFRKDAVVILPLPDNKPATISTLANQLSGLPGAGQVSFFDSPPATESIGSTVIRFDSRPENERWNISVKSADHRYLSTFSIPVLAGRNLNPSDTVREFLLNETAVKALGLTSAQDAIGKPAFVDNHQGTIVGVMKDFHFKSFRTVIEPLCISTRSEAYNSCGISLNPHTMASTLTDIEAIWKAQYPSAVFTYRFMDEDIERFYKLDNMLLRLIQLFAGIAIFVGCLGLYGLVSFMAAQKTREIGVRKVLGATTGQILWLFGKEFARLLLLAFVVAAPLAWWAMNKWLTNFVYRIEPGIGTFALAMLITILVALLTVSFRSLKAALMNPVRSLRSE</sequence>
<keyword evidence="3 6" id="KW-0812">Transmembrane</keyword>
<dbReference type="InterPro" id="IPR003838">
    <property type="entry name" value="ABC3_permease_C"/>
</dbReference>
<dbReference type="GO" id="GO:0005886">
    <property type="term" value="C:plasma membrane"/>
    <property type="evidence" value="ECO:0007669"/>
    <property type="project" value="UniProtKB-SubCell"/>
</dbReference>
<dbReference type="PROSITE" id="PS51257">
    <property type="entry name" value="PROKAR_LIPOPROTEIN"/>
    <property type="match status" value="1"/>
</dbReference>
<feature type="transmembrane region" description="Helical" evidence="6">
    <location>
        <begin position="282"/>
        <end position="304"/>
    </location>
</feature>
<proteinExistence type="predicted"/>
<dbReference type="Pfam" id="PF12704">
    <property type="entry name" value="MacB_PCD"/>
    <property type="match status" value="2"/>
</dbReference>
<feature type="transmembrane region" description="Helical" evidence="6">
    <location>
        <begin position="668"/>
        <end position="693"/>
    </location>
</feature>
<feature type="domain" description="MacB-like periplasmic core" evidence="8">
    <location>
        <begin position="499"/>
        <end position="595"/>
    </location>
</feature>
<comment type="caution">
    <text evidence="9">The sequence shown here is derived from an EMBL/GenBank/DDBJ whole genome shotgun (WGS) entry which is preliminary data.</text>
</comment>
<dbReference type="Pfam" id="PF02687">
    <property type="entry name" value="FtsX"/>
    <property type="match status" value="2"/>
</dbReference>
<evidence type="ECO:0000313" key="10">
    <source>
        <dbReference type="Proteomes" id="UP000181790"/>
    </source>
</evidence>
<dbReference type="Proteomes" id="UP000181790">
    <property type="component" value="Unassembled WGS sequence"/>
</dbReference>
<evidence type="ECO:0000256" key="4">
    <source>
        <dbReference type="ARBA" id="ARBA00022989"/>
    </source>
</evidence>
<protein>
    <recommendedName>
        <fullName evidence="11">ABC transporter permease</fullName>
    </recommendedName>
</protein>
<reference evidence="9 10" key="1">
    <citation type="submission" date="2016-10" db="EMBL/GenBank/DDBJ databases">
        <title>Arsenicibacter rosenii gen. nov., sp. nov., an efficient arsenic-methylating bacterium isolated from an arsenic-contaminated paddy soil.</title>
        <authorList>
            <person name="Huang K."/>
        </authorList>
    </citation>
    <scope>NUCLEOTIDE SEQUENCE [LARGE SCALE GENOMIC DNA]</scope>
    <source>
        <strain evidence="9 10">SM-1</strain>
    </source>
</reference>
<dbReference type="OrthoDB" id="5933722at2"/>
<dbReference type="PANTHER" id="PTHR30572">
    <property type="entry name" value="MEMBRANE COMPONENT OF TRANSPORTER-RELATED"/>
    <property type="match status" value="1"/>
</dbReference>
<name>A0A1S2VQE2_9BACT</name>
<comment type="subcellular location">
    <subcellularLocation>
        <location evidence="1">Cell membrane</location>
        <topology evidence="1">Multi-pass membrane protein</topology>
    </subcellularLocation>
</comment>
<accession>A0A1S2VQE2</accession>
<keyword evidence="10" id="KW-1185">Reference proteome</keyword>
<feature type="transmembrane region" description="Helical" evidence="6">
    <location>
        <begin position="754"/>
        <end position="774"/>
    </location>
</feature>
<keyword evidence="4 6" id="KW-1133">Transmembrane helix</keyword>
<evidence type="ECO:0000256" key="1">
    <source>
        <dbReference type="ARBA" id="ARBA00004651"/>
    </source>
</evidence>
<evidence type="ECO:0000256" key="2">
    <source>
        <dbReference type="ARBA" id="ARBA00022475"/>
    </source>
</evidence>
<evidence type="ECO:0000259" key="7">
    <source>
        <dbReference type="Pfam" id="PF02687"/>
    </source>
</evidence>
<feature type="transmembrane region" description="Helical" evidence="6">
    <location>
        <begin position="328"/>
        <end position="354"/>
    </location>
</feature>
<evidence type="ECO:0008006" key="11">
    <source>
        <dbReference type="Google" id="ProtNLM"/>
    </source>
</evidence>
<dbReference type="EMBL" id="MORL01000003">
    <property type="protein sequence ID" value="OIN60018.1"/>
    <property type="molecule type" value="Genomic_DNA"/>
</dbReference>
<dbReference type="InterPro" id="IPR025857">
    <property type="entry name" value="MacB_PCD"/>
</dbReference>
<dbReference type="InterPro" id="IPR050250">
    <property type="entry name" value="Macrolide_Exporter_MacB"/>
</dbReference>